<dbReference type="UniPathway" id="UPA00164"/>
<dbReference type="GO" id="GO:0005978">
    <property type="term" value="P:glycogen biosynthetic process"/>
    <property type="evidence" value="ECO:0007669"/>
    <property type="project" value="UniProtKB-UniRule"/>
</dbReference>
<dbReference type="GO" id="GO:0009011">
    <property type="term" value="F:alpha-1,4-glucan glucosyltransferase (ADP-glucose donor) activity"/>
    <property type="evidence" value="ECO:0007669"/>
    <property type="project" value="UniProtKB-UniRule"/>
</dbReference>
<organism evidence="14 15">
    <name type="scientific">Pseudomonas kuykendallii</name>
    <dbReference type="NCBI Taxonomy" id="1007099"/>
    <lineage>
        <taxon>Bacteria</taxon>
        <taxon>Pseudomonadati</taxon>
        <taxon>Pseudomonadota</taxon>
        <taxon>Gammaproteobacteria</taxon>
        <taxon>Pseudomonadales</taxon>
        <taxon>Pseudomonadaceae</taxon>
        <taxon>Pseudomonas</taxon>
    </lineage>
</organism>
<evidence type="ECO:0000256" key="7">
    <source>
        <dbReference type="ARBA" id="ARBA00022676"/>
    </source>
</evidence>
<evidence type="ECO:0000256" key="5">
    <source>
        <dbReference type="ARBA" id="ARBA00012588"/>
    </source>
</evidence>
<evidence type="ECO:0000256" key="8">
    <source>
        <dbReference type="ARBA" id="ARBA00022679"/>
    </source>
</evidence>
<evidence type="ECO:0000313" key="15">
    <source>
        <dbReference type="Proteomes" id="UP000243778"/>
    </source>
</evidence>
<comment type="similarity">
    <text evidence="4 11">Belongs to the glycosyltransferase 1 family. Bacterial/plant glycogen synthase subfamily.</text>
</comment>
<dbReference type="InterPro" id="IPR013534">
    <property type="entry name" value="Starch_synth_cat_dom"/>
</dbReference>
<dbReference type="Pfam" id="PF08323">
    <property type="entry name" value="Glyco_transf_5"/>
    <property type="match status" value="1"/>
</dbReference>
<dbReference type="PANTHER" id="PTHR45825">
    <property type="entry name" value="GRANULE-BOUND STARCH SYNTHASE 1, CHLOROPLASTIC/AMYLOPLASTIC"/>
    <property type="match status" value="1"/>
</dbReference>
<sequence>MGDAALKTVFGSAARTASVPMVIRPTLEVRSIQDSKKKVLFVTSELADLVKTGGLGDVSAALPRALSNLHDVRVLIPGYPQVINSGHTIRVIGEVSGHAALPPSKIGRIDLDDGLIIYVLLCPELYDRDGSPYGDNNGRDWPDNHIRFARLGLAAAEFAAGAAGIRWCPDLVHANDWPAGLAPAYMHWRGQKTPSVFTIHNLAYQGTLPFECSPELDIPASACTPERMEFHGRLSMLKAGIAYASHVTTVSATYAEEITTPEFGCGLEGFLASTARSGRLSGIINGIDESWEPETDPHLVQRFAIHDWEGKAVNAQHVRDLFGLQPSSGPLFAVVSRLVYQKGLDLTLKVAHDIVAAGGQIAIIGRGEPHIENAMRDLGRRYPGQIGVHIGFNETDARRMFAGSDFLLMPSRYEPCGLSQMYAQRFGSLPVARRTGGLADSIEDGVTGFLFNESTIHSYQEAVQRALHVFAQPGLLNAMRCRAMASPFYWHQSIAPYAHLYEQLLEGRSEAAAVN</sequence>
<comment type="catalytic activity">
    <reaction evidence="1 11">
        <text>[(1-&gt;4)-alpha-D-glucosyl](n) + ADP-alpha-D-glucose = [(1-&gt;4)-alpha-D-glucosyl](n+1) + ADP + H(+)</text>
        <dbReference type="Rhea" id="RHEA:18189"/>
        <dbReference type="Rhea" id="RHEA-COMP:9584"/>
        <dbReference type="Rhea" id="RHEA-COMP:9587"/>
        <dbReference type="ChEBI" id="CHEBI:15378"/>
        <dbReference type="ChEBI" id="CHEBI:15444"/>
        <dbReference type="ChEBI" id="CHEBI:57498"/>
        <dbReference type="ChEBI" id="CHEBI:456216"/>
        <dbReference type="EC" id="2.4.1.21"/>
    </reaction>
</comment>
<dbReference type="OrthoDB" id="9808590at2"/>
<dbReference type="GO" id="GO:0004373">
    <property type="term" value="F:alpha-1,4-glucan glucosyltransferase (UDP-glucose donor) activity"/>
    <property type="evidence" value="ECO:0007669"/>
    <property type="project" value="InterPro"/>
</dbReference>
<evidence type="ECO:0000256" key="10">
    <source>
        <dbReference type="ARBA" id="ARBA00031722"/>
    </source>
</evidence>
<dbReference type="Pfam" id="PF00534">
    <property type="entry name" value="Glycos_transf_1"/>
    <property type="match status" value="1"/>
</dbReference>
<dbReference type="InterPro" id="IPR011835">
    <property type="entry name" value="GS/SS"/>
</dbReference>
<accession>A0A1H3DG58</accession>
<comment type="function">
    <text evidence="2 11">Synthesizes alpha-1,4-glucan chains using ADP-glucose.</text>
</comment>
<keyword evidence="15" id="KW-1185">Reference proteome</keyword>
<dbReference type="CDD" id="cd03791">
    <property type="entry name" value="GT5_Glycogen_synthase_DULL1-like"/>
    <property type="match status" value="1"/>
</dbReference>
<dbReference type="InterPro" id="IPR001296">
    <property type="entry name" value="Glyco_trans_1"/>
</dbReference>
<keyword evidence="9 11" id="KW-0320">Glycogen biosynthesis</keyword>
<reference evidence="15" key="1">
    <citation type="submission" date="2016-10" db="EMBL/GenBank/DDBJ databases">
        <authorList>
            <person name="Varghese N."/>
            <person name="Submissions S."/>
        </authorList>
    </citation>
    <scope>NUCLEOTIDE SEQUENCE [LARGE SCALE GENOMIC DNA]</scope>
    <source>
        <strain evidence="15">NRRL B-59562</strain>
    </source>
</reference>
<evidence type="ECO:0000256" key="4">
    <source>
        <dbReference type="ARBA" id="ARBA00010281"/>
    </source>
</evidence>
<feature type="domain" description="Starch synthase catalytic" evidence="13">
    <location>
        <begin position="38"/>
        <end position="272"/>
    </location>
</feature>
<evidence type="ECO:0000256" key="11">
    <source>
        <dbReference type="HAMAP-Rule" id="MF_00484"/>
    </source>
</evidence>
<evidence type="ECO:0000313" key="14">
    <source>
        <dbReference type="EMBL" id="SDX64679.1"/>
    </source>
</evidence>
<evidence type="ECO:0000259" key="13">
    <source>
        <dbReference type="Pfam" id="PF08323"/>
    </source>
</evidence>
<evidence type="ECO:0000256" key="6">
    <source>
        <dbReference type="ARBA" id="ARBA00019935"/>
    </source>
</evidence>
<dbReference type="SUPFAM" id="SSF53756">
    <property type="entry name" value="UDP-Glycosyltransferase/glycogen phosphorylase"/>
    <property type="match status" value="1"/>
</dbReference>
<evidence type="ECO:0000256" key="1">
    <source>
        <dbReference type="ARBA" id="ARBA00001478"/>
    </source>
</evidence>
<name>A0A1H3DG58_9PSED</name>
<dbReference type="EMBL" id="FNNU01000005">
    <property type="protein sequence ID" value="SDX64679.1"/>
    <property type="molecule type" value="Genomic_DNA"/>
</dbReference>
<dbReference type="Gene3D" id="3.40.50.2000">
    <property type="entry name" value="Glycogen Phosphorylase B"/>
    <property type="match status" value="2"/>
</dbReference>
<evidence type="ECO:0000256" key="2">
    <source>
        <dbReference type="ARBA" id="ARBA00002764"/>
    </source>
</evidence>
<comment type="pathway">
    <text evidence="3 11">Glycan biosynthesis; glycogen biosynthesis.</text>
</comment>
<proteinExistence type="inferred from homology"/>
<dbReference type="EC" id="2.4.1.21" evidence="5 11"/>
<protein>
    <recommendedName>
        <fullName evidence="6 11">Glycogen synthase</fullName>
        <ecNumber evidence="5 11">2.4.1.21</ecNumber>
    </recommendedName>
    <alternativeName>
        <fullName evidence="10 11">Starch [bacterial glycogen] synthase</fullName>
    </alternativeName>
</protein>
<dbReference type="NCBIfam" id="NF001901">
    <property type="entry name" value="PRK00654.1-5"/>
    <property type="match status" value="1"/>
</dbReference>
<keyword evidence="8 11" id="KW-0808">Transferase</keyword>
<keyword evidence="7 11" id="KW-0328">Glycosyltransferase</keyword>
<feature type="domain" description="Glycosyl transferase family 1" evidence="12">
    <location>
        <begin position="328"/>
        <end position="468"/>
    </location>
</feature>
<dbReference type="Proteomes" id="UP000243778">
    <property type="component" value="Unassembled WGS sequence"/>
</dbReference>
<evidence type="ECO:0000256" key="3">
    <source>
        <dbReference type="ARBA" id="ARBA00004964"/>
    </source>
</evidence>
<evidence type="ECO:0000259" key="12">
    <source>
        <dbReference type="Pfam" id="PF00534"/>
    </source>
</evidence>
<evidence type="ECO:0000256" key="9">
    <source>
        <dbReference type="ARBA" id="ARBA00023056"/>
    </source>
</evidence>
<dbReference type="NCBIfam" id="TIGR02095">
    <property type="entry name" value="glgA"/>
    <property type="match status" value="1"/>
</dbReference>
<dbReference type="STRING" id="1007099.SAMN05216287_3389"/>
<gene>
    <name evidence="11" type="primary">glgA</name>
    <name evidence="14" type="ORF">SAMN05216287_3389</name>
</gene>
<dbReference type="NCBIfam" id="NF001899">
    <property type="entry name" value="PRK00654.1-2"/>
    <property type="match status" value="1"/>
</dbReference>
<dbReference type="AlphaFoldDB" id="A0A1H3DG58"/>
<dbReference type="PANTHER" id="PTHR45825:SF8">
    <property type="entry name" value="GLYCOGEN SYNTHASE"/>
    <property type="match status" value="1"/>
</dbReference>
<feature type="binding site" evidence="11">
    <location>
        <position position="51"/>
    </location>
    <ligand>
        <name>ADP-alpha-D-glucose</name>
        <dbReference type="ChEBI" id="CHEBI:57498"/>
    </ligand>
</feature>
<dbReference type="HAMAP" id="MF_00484">
    <property type="entry name" value="Glycogen_synth"/>
    <property type="match status" value="1"/>
</dbReference>